<gene>
    <name evidence="1" type="ORF">EVOR1521_LOCUS5935</name>
</gene>
<dbReference type="AlphaFoldDB" id="A0AA36HX74"/>
<name>A0AA36HX74_9DINO</name>
<protein>
    <submittedName>
        <fullName evidence="1">Uncharacterized protein</fullName>
    </submittedName>
</protein>
<reference evidence="1" key="1">
    <citation type="submission" date="2023-08" db="EMBL/GenBank/DDBJ databases">
        <authorList>
            <person name="Chen Y."/>
            <person name="Shah S."/>
            <person name="Dougan E. K."/>
            <person name="Thang M."/>
            <person name="Chan C."/>
        </authorList>
    </citation>
    <scope>NUCLEOTIDE SEQUENCE</scope>
</reference>
<dbReference type="Proteomes" id="UP001178507">
    <property type="component" value="Unassembled WGS sequence"/>
</dbReference>
<sequence>MCEFAESILPEVPLATWQNMLQQGFSVMVELPEDNMKGQEFCDWVARKEQQHQEQALIIFTPDGYEAVDFYVCFSGFRVGCRGLWRKILPCGCSSQLPKD</sequence>
<evidence type="ECO:0000313" key="1">
    <source>
        <dbReference type="EMBL" id="CAJ1377021.1"/>
    </source>
</evidence>
<dbReference type="EMBL" id="CAUJNA010000438">
    <property type="protein sequence ID" value="CAJ1377021.1"/>
    <property type="molecule type" value="Genomic_DNA"/>
</dbReference>
<keyword evidence="2" id="KW-1185">Reference proteome</keyword>
<comment type="caution">
    <text evidence="1">The sequence shown here is derived from an EMBL/GenBank/DDBJ whole genome shotgun (WGS) entry which is preliminary data.</text>
</comment>
<accession>A0AA36HX74</accession>
<proteinExistence type="predicted"/>
<evidence type="ECO:0000313" key="2">
    <source>
        <dbReference type="Proteomes" id="UP001178507"/>
    </source>
</evidence>
<organism evidence="1 2">
    <name type="scientific">Effrenium voratum</name>
    <dbReference type="NCBI Taxonomy" id="2562239"/>
    <lineage>
        <taxon>Eukaryota</taxon>
        <taxon>Sar</taxon>
        <taxon>Alveolata</taxon>
        <taxon>Dinophyceae</taxon>
        <taxon>Suessiales</taxon>
        <taxon>Symbiodiniaceae</taxon>
        <taxon>Effrenium</taxon>
    </lineage>
</organism>